<evidence type="ECO:0000259" key="7">
    <source>
        <dbReference type="SMART" id="SM01016"/>
    </source>
</evidence>
<dbReference type="SUPFAM" id="SSF47323">
    <property type="entry name" value="Anticodon-binding domain of a subclass of class I aminoacyl-tRNA synthetases"/>
    <property type="match status" value="1"/>
</dbReference>
<dbReference type="Proteomes" id="UP001551210">
    <property type="component" value="Unassembled WGS sequence"/>
</dbReference>
<evidence type="ECO:0000256" key="4">
    <source>
        <dbReference type="ARBA" id="ARBA00022840"/>
    </source>
</evidence>
<dbReference type="Gene3D" id="1.10.730.10">
    <property type="entry name" value="Isoleucyl-tRNA Synthetase, Domain 1"/>
    <property type="match status" value="1"/>
</dbReference>
<protein>
    <recommendedName>
        <fullName evidence="1">arginine--tRNA ligase</fullName>
        <ecNumber evidence="1">6.1.1.19</ecNumber>
    </recommendedName>
</protein>
<dbReference type="SMART" id="SM00836">
    <property type="entry name" value="DALR_1"/>
    <property type="match status" value="1"/>
</dbReference>
<dbReference type="Pfam" id="PF05746">
    <property type="entry name" value="DALR_1"/>
    <property type="match status" value="1"/>
</dbReference>
<organism evidence="8 9">
    <name type="scientific">Streptomyces exfoliatus</name>
    <name type="common">Streptomyces hydrogenans</name>
    <dbReference type="NCBI Taxonomy" id="1905"/>
    <lineage>
        <taxon>Bacteria</taxon>
        <taxon>Bacillati</taxon>
        <taxon>Actinomycetota</taxon>
        <taxon>Actinomycetes</taxon>
        <taxon>Kitasatosporales</taxon>
        <taxon>Streptomycetaceae</taxon>
        <taxon>Streptomyces</taxon>
    </lineage>
</organism>
<accession>A0ABV3D497</accession>
<dbReference type="InterPro" id="IPR005148">
    <property type="entry name" value="Arg-tRNA-synth_N"/>
</dbReference>
<comment type="catalytic activity">
    <reaction evidence="5">
        <text>tRNA(Arg) + L-arginine + ATP = L-arginyl-tRNA(Arg) + AMP + diphosphate</text>
        <dbReference type="Rhea" id="RHEA:20301"/>
        <dbReference type="Rhea" id="RHEA-COMP:9658"/>
        <dbReference type="Rhea" id="RHEA-COMP:9673"/>
        <dbReference type="ChEBI" id="CHEBI:30616"/>
        <dbReference type="ChEBI" id="CHEBI:32682"/>
        <dbReference type="ChEBI" id="CHEBI:33019"/>
        <dbReference type="ChEBI" id="CHEBI:78442"/>
        <dbReference type="ChEBI" id="CHEBI:78513"/>
        <dbReference type="ChEBI" id="CHEBI:456215"/>
        <dbReference type="EC" id="6.1.1.19"/>
    </reaction>
</comment>
<feature type="domain" description="DALR anticodon binding" evidence="6">
    <location>
        <begin position="210"/>
        <end position="326"/>
    </location>
</feature>
<evidence type="ECO:0000313" key="8">
    <source>
        <dbReference type="EMBL" id="MEU7297302.1"/>
    </source>
</evidence>
<dbReference type="Pfam" id="PF03485">
    <property type="entry name" value="Arg_tRNA_synt_N"/>
    <property type="match status" value="1"/>
</dbReference>
<reference evidence="8 9" key="1">
    <citation type="submission" date="2024-06" db="EMBL/GenBank/DDBJ databases">
        <title>The Natural Products Discovery Center: Release of the First 8490 Sequenced Strains for Exploring Actinobacteria Biosynthetic Diversity.</title>
        <authorList>
            <person name="Kalkreuter E."/>
            <person name="Kautsar S.A."/>
            <person name="Yang D."/>
            <person name="Bader C.D."/>
            <person name="Teijaro C.N."/>
            <person name="Fluegel L."/>
            <person name="Davis C.M."/>
            <person name="Simpson J.R."/>
            <person name="Lauterbach L."/>
            <person name="Steele A.D."/>
            <person name="Gui C."/>
            <person name="Meng S."/>
            <person name="Li G."/>
            <person name="Viehrig K."/>
            <person name="Ye F."/>
            <person name="Su P."/>
            <person name="Kiefer A.F."/>
            <person name="Nichols A."/>
            <person name="Cepeda A.J."/>
            <person name="Yan W."/>
            <person name="Fan B."/>
            <person name="Jiang Y."/>
            <person name="Adhikari A."/>
            <person name="Zheng C.-J."/>
            <person name="Schuster L."/>
            <person name="Cowan T.M."/>
            <person name="Smanski M.J."/>
            <person name="Chevrette M.G."/>
            <person name="De Carvalho L.P.S."/>
            <person name="Shen B."/>
        </authorList>
    </citation>
    <scope>NUCLEOTIDE SEQUENCE [LARGE SCALE GENOMIC DNA]</scope>
    <source>
        <strain evidence="8 9">NPDC045705</strain>
    </source>
</reference>
<dbReference type="PANTHER" id="PTHR11956:SF5">
    <property type="entry name" value="ARGININE--TRNA LIGASE, CYTOPLASMIC"/>
    <property type="match status" value="1"/>
</dbReference>
<evidence type="ECO:0000259" key="6">
    <source>
        <dbReference type="SMART" id="SM00836"/>
    </source>
</evidence>
<dbReference type="SUPFAM" id="SSF55190">
    <property type="entry name" value="Arginyl-tRNA synthetase (ArgRS), N-terminal 'additional' domain"/>
    <property type="match status" value="1"/>
</dbReference>
<keyword evidence="9" id="KW-1185">Reference proteome</keyword>
<sequence length="326" mass="34394">MTPADLSLTVLHAVRRAVDDGALRVDVPPRVKVERARPGGTGEYASNIALTLARPAGRSALDVAGILEERLRDAPGLRGVEITGPGFLNFTLRRDAGGELVREILAAGAGQGSAYGSGSALAGTTVRFARPVEPRAVLVTETVVRLLRAHGADAGFGGAERIHVRPGAYEPDVLGVDAARWALLRSAPQDRPLDGPSLLVQHERNSLFRVRYAYSRVRRLLVNGAQLGITPFYEDETSVDAPELLGLLGDHPAVLLAAARHRAPDRVARHVEATADALLAFQHTVLPLGDEKPSAAHRSRLALAEAAGTVLAGGLSVLGISAPDRI</sequence>
<dbReference type="Gene3D" id="3.30.1360.70">
    <property type="entry name" value="Arginyl tRNA synthetase N-terminal domain"/>
    <property type="match status" value="1"/>
</dbReference>
<comment type="caution">
    <text evidence="8">The sequence shown here is derived from an EMBL/GenBank/DDBJ whole genome shotgun (WGS) entry which is preliminary data.</text>
</comment>
<keyword evidence="4" id="KW-0067">ATP-binding</keyword>
<name>A0ABV3D497_STREX</name>
<evidence type="ECO:0000256" key="3">
    <source>
        <dbReference type="ARBA" id="ARBA00022741"/>
    </source>
</evidence>
<dbReference type="InterPro" id="IPR008909">
    <property type="entry name" value="DALR_anticod-bd"/>
</dbReference>
<dbReference type="EMBL" id="JBEZAM010000063">
    <property type="protein sequence ID" value="MEU7297302.1"/>
    <property type="molecule type" value="Genomic_DNA"/>
</dbReference>
<evidence type="ECO:0000256" key="5">
    <source>
        <dbReference type="ARBA" id="ARBA00049339"/>
    </source>
</evidence>
<dbReference type="PANTHER" id="PTHR11956">
    <property type="entry name" value="ARGINYL-TRNA SYNTHETASE"/>
    <property type="match status" value="1"/>
</dbReference>
<dbReference type="InterPro" id="IPR036695">
    <property type="entry name" value="Arg-tRNA-synth_N_sf"/>
</dbReference>
<keyword evidence="2" id="KW-0436">Ligase</keyword>
<evidence type="ECO:0000256" key="2">
    <source>
        <dbReference type="ARBA" id="ARBA00022598"/>
    </source>
</evidence>
<dbReference type="RefSeq" id="WP_359214620.1">
    <property type="nucleotide sequence ID" value="NZ_JBEZAM010000063.1"/>
</dbReference>
<evidence type="ECO:0000256" key="1">
    <source>
        <dbReference type="ARBA" id="ARBA00012837"/>
    </source>
</evidence>
<keyword evidence="3" id="KW-0547">Nucleotide-binding</keyword>
<dbReference type="InterPro" id="IPR001278">
    <property type="entry name" value="Arg-tRNA-ligase"/>
</dbReference>
<gene>
    <name evidence="8" type="primary">nrtL</name>
    <name evidence="8" type="ORF">AB0A76_29605</name>
</gene>
<feature type="domain" description="Arginyl tRNA synthetase N-terminal" evidence="7">
    <location>
        <begin position="4"/>
        <end position="92"/>
    </location>
</feature>
<proteinExistence type="predicted"/>
<dbReference type="SMART" id="SM01016">
    <property type="entry name" value="Arg_tRNA_synt_N"/>
    <property type="match status" value="1"/>
</dbReference>
<dbReference type="InterPro" id="IPR009080">
    <property type="entry name" value="tRNAsynth_Ia_anticodon-bd"/>
</dbReference>
<dbReference type="NCBIfam" id="NF045898">
    <property type="entry name" value="ArgS_rel_codon"/>
    <property type="match status" value="1"/>
</dbReference>
<evidence type="ECO:0000313" key="9">
    <source>
        <dbReference type="Proteomes" id="UP001551210"/>
    </source>
</evidence>
<dbReference type="EC" id="6.1.1.19" evidence="1"/>